<dbReference type="EMBL" id="JBHUHO010000051">
    <property type="protein sequence ID" value="MFD2118154.1"/>
    <property type="molecule type" value="Genomic_DNA"/>
</dbReference>
<sequence length="88" mass="10921">MLKVSVEVDKQELKKLYIEKVEEALKEFDAELVFWDRQELLRRTCMSWPFIQEQFFFHPDFPKKKVGNKWYFPARETRNFLVEWLMSK</sequence>
<accession>A0ABW4YRT5</accession>
<dbReference type="Proteomes" id="UP001597362">
    <property type="component" value="Unassembled WGS sequence"/>
</dbReference>
<gene>
    <name evidence="1" type="ORF">ACFSJH_20865</name>
</gene>
<evidence type="ECO:0000313" key="1">
    <source>
        <dbReference type="EMBL" id="MFD2118154.1"/>
    </source>
</evidence>
<keyword evidence="2" id="KW-1185">Reference proteome</keyword>
<name>A0ABW4YRT5_9BACL</name>
<dbReference type="RefSeq" id="WP_377775801.1">
    <property type="nucleotide sequence ID" value="NZ_JBHUHO010000051.1"/>
</dbReference>
<protein>
    <submittedName>
        <fullName evidence="1">Group-specific protein</fullName>
    </submittedName>
</protein>
<comment type="caution">
    <text evidence="1">The sequence shown here is derived from an EMBL/GenBank/DDBJ whole genome shotgun (WGS) entry which is preliminary data.</text>
</comment>
<reference evidence="2" key="1">
    <citation type="journal article" date="2019" name="Int. J. Syst. Evol. Microbiol.">
        <title>The Global Catalogue of Microorganisms (GCM) 10K type strain sequencing project: providing services to taxonomists for standard genome sequencing and annotation.</title>
        <authorList>
            <consortium name="The Broad Institute Genomics Platform"/>
            <consortium name="The Broad Institute Genome Sequencing Center for Infectious Disease"/>
            <person name="Wu L."/>
            <person name="Ma J."/>
        </authorList>
    </citation>
    <scope>NUCLEOTIDE SEQUENCE [LARGE SCALE GENOMIC DNA]</scope>
    <source>
        <strain evidence="2">GH52</strain>
    </source>
</reference>
<organism evidence="1 2">
    <name type="scientific">Paenibacillus yanchengensis</name>
    <dbReference type="NCBI Taxonomy" id="2035833"/>
    <lineage>
        <taxon>Bacteria</taxon>
        <taxon>Bacillati</taxon>
        <taxon>Bacillota</taxon>
        <taxon>Bacilli</taxon>
        <taxon>Bacillales</taxon>
        <taxon>Paenibacillaceae</taxon>
        <taxon>Paenibacillus</taxon>
    </lineage>
</organism>
<proteinExistence type="predicted"/>
<evidence type="ECO:0000313" key="2">
    <source>
        <dbReference type="Proteomes" id="UP001597362"/>
    </source>
</evidence>